<sequence length="192" mass="21523">MSDDIITTGLETDRYLKARQLAHDFETTLLDTLETTGREMLRSAGYDTDVTFRDKALGPEYTATLATIRTEAPIRHDAAPDANTKLNVGVEWVTPDTIDDAPTDDGAYAYVQYKLQNGSQTVYDTVRNATTADDSWSDIRFYDDQWYSPQKHAPGIVAIPLTDSEALDEHFTTLQHHFTNVYAPAIKQSIDL</sequence>
<name>A0ABD5PK36_9EURY</name>
<comment type="caution">
    <text evidence="1">The sequence shown here is derived from an EMBL/GenBank/DDBJ whole genome shotgun (WGS) entry which is preliminary data.</text>
</comment>
<proteinExistence type="predicted"/>
<gene>
    <name evidence="1" type="ORF">ACFO5R_02620</name>
</gene>
<accession>A0ABD5PK36</accession>
<evidence type="ECO:0000313" key="2">
    <source>
        <dbReference type="Proteomes" id="UP001595898"/>
    </source>
</evidence>
<dbReference type="Proteomes" id="UP001595898">
    <property type="component" value="Unassembled WGS sequence"/>
</dbReference>
<organism evidence="1 2">
    <name type="scientific">Halosolutus amylolyticus</name>
    <dbReference type="NCBI Taxonomy" id="2932267"/>
    <lineage>
        <taxon>Archaea</taxon>
        <taxon>Methanobacteriati</taxon>
        <taxon>Methanobacteriota</taxon>
        <taxon>Stenosarchaea group</taxon>
        <taxon>Halobacteria</taxon>
        <taxon>Halobacteriales</taxon>
        <taxon>Natrialbaceae</taxon>
        <taxon>Halosolutus</taxon>
    </lineage>
</organism>
<protein>
    <submittedName>
        <fullName evidence="1">Uncharacterized protein</fullName>
    </submittedName>
</protein>
<keyword evidence="2" id="KW-1185">Reference proteome</keyword>
<dbReference type="AlphaFoldDB" id="A0ABD5PK36"/>
<reference evidence="1 2" key="1">
    <citation type="journal article" date="2019" name="Int. J. Syst. Evol. Microbiol.">
        <title>The Global Catalogue of Microorganisms (GCM) 10K type strain sequencing project: providing services to taxonomists for standard genome sequencing and annotation.</title>
        <authorList>
            <consortium name="The Broad Institute Genomics Platform"/>
            <consortium name="The Broad Institute Genome Sequencing Center for Infectious Disease"/>
            <person name="Wu L."/>
            <person name="Ma J."/>
        </authorList>
    </citation>
    <scope>NUCLEOTIDE SEQUENCE [LARGE SCALE GENOMIC DNA]</scope>
    <source>
        <strain evidence="1 2">WLHS5</strain>
    </source>
</reference>
<evidence type="ECO:0000313" key="1">
    <source>
        <dbReference type="EMBL" id="MFC4540821.1"/>
    </source>
</evidence>
<dbReference type="EMBL" id="JBHSFA010000002">
    <property type="protein sequence ID" value="MFC4540821.1"/>
    <property type="molecule type" value="Genomic_DNA"/>
</dbReference>
<dbReference type="RefSeq" id="WP_250138981.1">
    <property type="nucleotide sequence ID" value="NZ_JALIQP010000001.1"/>
</dbReference>